<dbReference type="Proteomes" id="UP001497392">
    <property type="component" value="Unassembled WGS sequence"/>
</dbReference>
<gene>
    <name evidence="8" type="primary">g13009</name>
    <name evidence="8" type="ORF">VP750_LOCUS11551</name>
</gene>
<keyword evidence="2" id="KW-0690">Ribosome biogenesis</keyword>
<evidence type="ECO:0000256" key="2">
    <source>
        <dbReference type="ARBA" id="ARBA00022517"/>
    </source>
</evidence>
<dbReference type="Gene3D" id="2.30.30.240">
    <property type="entry name" value="PRC-barrel domain"/>
    <property type="match status" value="1"/>
</dbReference>
<feature type="region of interest" description="Disordered" evidence="5">
    <location>
        <begin position="65"/>
        <end position="118"/>
    </location>
</feature>
<evidence type="ECO:0000256" key="1">
    <source>
        <dbReference type="ARBA" id="ARBA00022490"/>
    </source>
</evidence>
<dbReference type="Pfam" id="PF24986">
    <property type="entry name" value="PRC_RimM"/>
    <property type="match status" value="1"/>
</dbReference>
<keyword evidence="4" id="KW-0143">Chaperone</keyword>
<dbReference type="HAMAP" id="MF_00014">
    <property type="entry name" value="Ribosome_mat_RimM"/>
    <property type="match status" value="1"/>
</dbReference>
<feature type="compositionally biased region" description="Polar residues" evidence="5">
    <location>
        <begin position="85"/>
        <end position="97"/>
    </location>
</feature>
<dbReference type="SUPFAM" id="SSF50346">
    <property type="entry name" value="PRC-barrel domain"/>
    <property type="match status" value="1"/>
</dbReference>
<keyword evidence="9" id="KW-1185">Reference proteome</keyword>
<dbReference type="NCBIfam" id="TIGR02273">
    <property type="entry name" value="16S_RimM"/>
    <property type="match status" value="1"/>
</dbReference>
<dbReference type="PANTHER" id="PTHR33692:SF1">
    <property type="entry name" value="RIBOSOME MATURATION FACTOR RIMM"/>
    <property type="match status" value="1"/>
</dbReference>
<evidence type="ECO:0000313" key="8">
    <source>
        <dbReference type="EMBL" id="CAL5229645.1"/>
    </source>
</evidence>
<dbReference type="InterPro" id="IPR009000">
    <property type="entry name" value="Transl_B-barrel_sf"/>
</dbReference>
<accession>A0ABP1GED3</accession>
<evidence type="ECO:0000256" key="5">
    <source>
        <dbReference type="SAM" id="MobiDB-lite"/>
    </source>
</evidence>
<dbReference type="Pfam" id="PF01782">
    <property type="entry name" value="RimM"/>
    <property type="match status" value="1"/>
</dbReference>
<dbReference type="InterPro" id="IPR002676">
    <property type="entry name" value="RimM_N"/>
</dbReference>
<proteinExistence type="inferred from homology"/>
<dbReference type="Gene3D" id="2.40.30.60">
    <property type="entry name" value="RimM"/>
    <property type="match status" value="1"/>
</dbReference>
<feature type="domain" description="RimM N-terminal" evidence="6">
    <location>
        <begin position="127"/>
        <end position="220"/>
    </location>
</feature>
<dbReference type="InterPro" id="IPR056792">
    <property type="entry name" value="PRC_RimM"/>
</dbReference>
<protein>
    <submittedName>
        <fullName evidence="8">G13009 protein</fullName>
    </submittedName>
</protein>
<feature type="compositionally biased region" description="Polar residues" evidence="5">
    <location>
        <begin position="106"/>
        <end position="118"/>
    </location>
</feature>
<reference evidence="8 9" key="1">
    <citation type="submission" date="2024-06" db="EMBL/GenBank/DDBJ databases">
        <authorList>
            <person name="Kraege A."/>
            <person name="Thomma B."/>
        </authorList>
    </citation>
    <scope>NUCLEOTIDE SEQUENCE [LARGE SCALE GENOMIC DNA]</scope>
</reference>
<feature type="compositionally biased region" description="Polar residues" evidence="5">
    <location>
        <begin position="65"/>
        <end position="77"/>
    </location>
</feature>
<keyword evidence="1" id="KW-0963">Cytoplasm</keyword>
<evidence type="ECO:0000259" key="7">
    <source>
        <dbReference type="Pfam" id="PF24986"/>
    </source>
</evidence>
<dbReference type="PANTHER" id="PTHR33692">
    <property type="entry name" value="RIBOSOME MATURATION FACTOR RIMM"/>
    <property type="match status" value="1"/>
</dbReference>
<evidence type="ECO:0000256" key="3">
    <source>
        <dbReference type="ARBA" id="ARBA00022552"/>
    </source>
</evidence>
<evidence type="ECO:0000313" key="9">
    <source>
        <dbReference type="Proteomes" id="UP001497392"/>
    </source>
</evidence>
<keyword evidence="3" id="KW-0698">rRNA processing</keyword>
<dbReference type="EMBL" id="CAXHTA020000021">
    <property type="protein sequence ID" value="CAL5229645.1"/>
    <property type="molecule type" value="Genomic_DNA"/>
</dbReference>
<evidence type="ECO:0000256" key="4">
    <source>
        <dbReference type="ARBA" id="ARBA00023186"/>
    </source>
</evidence>
<sequence length="332" mass="36208">MTWGCQASMNGTPLRLPFFRHCTGVAPCERYRRHLLTHRPLNLSKPTRTDNAKFVGQAVLSSESSVSGIEQASTTAKGSRPETHASLTHPSSTSSGGRSIGPESSLPASQENPDSSSAVKAEDLLELGCFGAPHGVRGDIRLFPTTDSAKERLTQPGLRWTLPREVGASRRGHVPKEVEIIRGRPILQKGKEVWLLRVKGFNSPEAADMLKGLRLLMPASDRPPLDSDEEFYVQELIGMQVIMHTSGEHVGSVVDVYDGTGTHDVLRIALKAEGAPSAEEREQGERTTLLPFASEMVPVVDRASRRMEITPPEGLLDIVTTAKKPSAQRQRL</sequence>
<dbReference type="InterPro" id="IPR011033">
    <property type="entry name" value="PRC_barrel-like_sf"/>
</dbReference>
<comment type="caution">
    <text evidence="8">The sequence shown here is derived from an EMBL/GenBank/DDBJ whole genome shotgun (WGS) entry which is preliminary data.</text>
</comment>
<dbReference type="InterPro" id="IPR036976">
    <property type="entry name" value="RimM_N_sf"/>
</dbReference>
<organism evidence="8 9">
    <name type="scientific">Coccomyxa viridis</name>
    <dbReference type="NCBI Taxonomy" id="1274662"/>
    <lineage>
        <taxon>Eukaryota</taxon>
        <taxon>Viridiplantae</taxon>
        <taxon>Chlorophyta</taxon>
        <taxon>core chlorophytes</taxon>
        <taxon>Trebouxiophyceae</taxon>
        <taxon>Trebouxiophyceae incertae sedis</taxon>
        <taxon>Coccomyxaceae</taxon>
        <taxon>Coccomyxa</taxon>
    </lineage>
</organism>
<dbReference type="InterPro" id="IPR011961">
    <property type="entry name" value="RimM"/>
</dbReference>
<feature type="domain" description="Ribosome maturation factor RimM PRC barrel" evidence="7">
    <location>
        <begin position="234"/>
        <end position="315"/>
    </location>
</feature>
<name>A0ABP1GED3_9CHLO</name>
<dbReference type="SUPFAM" id="SSF50447">
    <property type="entry name" value="Translation proteins"/>
    <property type="match status" value="1"/>
</dbReference>
<evidence type="ECO:0000259" key="6">
    <source>
        <dbReference type="Pfam" id="PF01782"/>
    </source>
</evidence>